<dbReference type="EMBL" id="JAXBLV010000006">
    <property type="protein sequence ID" value="MDY3557921.1"/>
    <property type="molecule type" value="Genomic_DNA"/>
</dbReference>
<evidence type="ECO:0000256" key="2">
    <source>
        <dbReference type="ARBA" id="ARBA00004651"/>
    </source>
</evidence>
<evidence type="ECO:0000259" key="17">
    <source>
        <dbReference type="PROSITE" id="PS50109"/>
    </source>
</evidence>
<evidence type="ECO:0000256" key="15">
    <source>
        <dbReference type="SAM" id="MobiDB-lite"/>
    </source>
</evidence>
<keyword evidence="12" id="KW-0902">Two-component regulatory system</keyword>
<dbReference type="PRINTS" id="PR00344">
    <property type="entry name" value="BCTRLSENSOR"/>
</dbReference>
<evidence type="ECO:0000259" key="19">
    <source>
        <dbReference type="PROSITE" id="PS50112"/>
    </source>
</evidence>
<feature type="transmembrane region" description="Helical" evidence="16">
    <location>
        <begin position="148"/>
        <end position="170"/>
    </location>
</feature>
<dbReference type="InterPro" id="IPR013767">
    <property type="entry name" value="PAS_fold"/>
</dbReference>
<evidence type="ECO:0000256" key="5">
    <source>
        <dbReference type="ARBA" id="ARBA00022553"/>
    </source>
</evidence>
<keyword evidence="9" id="KW-0418">Kinase</keyword>
<dbReference type="InterPro" id="IPR007895">
    <property type="entry name" value="MASE1"/>
</dbReference>
<feature type="transmembrane region" description="Helical" evidence="16">
    <location>
        <begin position="263"/>
        <end position="284"/>
    </location>
</feature>
<evidence type="ECO:0000256" key="16">
    <source>
        <dbReference type="SAM" id="Phobius"/>
    </source>
</evidence>
<dbReference type="InterPro" id="IPR011006">
    <property type="entry name" value="CheY-like_superfamily"/>
</dbReference>
<gene>
    <name evidence="21" type="ORF">R5W23_006021</name>
</gene>
<dbReference type="InterPro" id="IPR004358">
    <property type="entry name" value="Sig_transdc_His_kin-like_C"/>
</dbReference>
<comment type="caution">
    <text evidence="21">The sequence shown here is derived from an EMBL/GenBank/DDBJ whole genome shotgun (WGS) entry which is preliminary data.</text>
</comment>
<dbReference type="SUPFAM" id="SSF52172">
    <property type="entry name" value="CheY-like"/>
    <property type="match status" value="1"/>
</dbReference>
<feature type="domain" description="Response regulatory" evidence="18">
    <location>
        <begin position="715"/>
        <end position="830"/>
    </location>
</feature>
<evidence type="ECO:0000256" key="4">
    <source>
        <dbReference type="ARBA" id="ARBA00022475"/>
    </source>
</evidence>
<dbReference type="InterPro" id="IPR001789">
    <property type="entry name" value="Sig_transdc_resp-reg_receiver"/>
</dbReference>
<feature type="transmembrane region" description="Helical" evidence="16">
    <location>
        <begin position="79"/>
        <end position="103"/>
    </location>
</feature>
<dbReference type="SUPFAM" id="SSF47384">
    <property type="entry name" value="Homodimeric domain of signal transducing histidine kinase"/>
    <property type="match status" value="1"/>
</dbReference>
<dbReference type="SUPFAM" id="SSF55785">
    <property type="entry name" value="PYP-like sensor domain (PAS domain)"/>
    <property type="match status" value="1"/>
</dbReference>
<evidence type="ECO:0000256" key="1">
    <source>
        <dbReference type="ARBA" id="ARBA00000085"/>
    </source>
</evidence>
<dbReference type="InterPro" id="IPR036890">
    <property type="entry name" value="HATPase_C_sf"/>
</dbReference>
<keyword evidence="22" id="KW-1185">Reference proteome</keyword>
<dbReference type="Gene3D" id="3.30.565.10">
    <property type="entry name" value="Histidine kinase-like ATPase, C-terminal domain"/>
    <property type="match status" value="1"/>
</dbReference>
<feature type="transmembrane region" description="Helical" evidence="16">
    <location>
        <begin position="12"/>
        <end position="34"/>
    </location>
</feature>
<evidence type="ECO:0000256" key="12">
    <source>
        <dbReference type="ARBA" id="ARBA00023012"/>
    </source>
</evidence>
<feature type="compositionally biased region" description="Low complexity" evidence="15">
    <location>
        <begin position="694"/>
        <end position="704"/>
    </location>
</feature>
<feature type="domain" description="PAS" evidence="19">
    <location>
        <begin position="296"/>
        <end position="344"/>
    </location>
</feature>
<accession>A0ABU5EW32</accession>
<proteinExistence type="predicted"/>
<evidence type="ECO:0000256" key="3">
    <source>
        <dbReference type="ARBA" id="ARBA00012438"/>
    </source>
</evidence>
<evidence type="ECO:0000313" key="21">
    <source>
        <dbReference type="EMBL" id="MDY3557921.1"/>
    </source>
</evidence>
<keyword evidence="4" id="KW-1003">Cell membrane</keyword>
<dbReference type="Proteomes" id="UP001272242">
    <property type="component" value="Unassembled WGS sequence"/>
</dbReference>
<dbReference type="InterPro" id="IPR003594">
    <property type="entry name" value="HATPase_dom"/>
</dbReference>
<dbReference type="Gene3D" id="1.10.287.130">
    <property type="match status" value="1"/>
</dbReference>
<dbReference type="SUPFAM" id="SSF55874">
    <property type="entry name" value="ATPase domain of HSP90 chaperone/DNA topoisomerase II/histidine kinase"/>
    <property type="match status" value="1"/>
</dbReference>
<feature type="region of interest" description="Disordered" evidence="15">
    <location>
        <begin position="670"/>
        <end position="709"/>
    </location>
</feature>
<keyword evidence="6" id="KW-0808">Transferase</keyword>
<evidence type="ECO:0000256" key="9">
    <source>
        <dbReference type="ARBA" id="ARBA00022777"/>
    </source>
</evidence>
<dbReference type="Gene3D" id="3.40.50.2300">
    <property type="match status" value="1"/>
</dbReference>
<keyword evidence="8" id="KW-0547">Nucleotide-binding</keyword>
<evidence type="ECO:0000256" key="10">
    <source>
        <dbReference type="ARBA" id="ARBA00022840"/>
    </source>
</evidence>
<keyword evidence="10" id="KW-0067">ATP-binding</keyword>
<dbReference type="RefSeq" id="WP_320684916.1">
    <property type="nucleotide sequence ID" value="NZ_JAXBLV010000006.1"/>
</dbReference>
<dbReference type="Pfam" id="PF05231">
    <property type="entry name" value="MASE1"/>
    <property type="match status" value="1"/>
</dbReference>
<evidence type="ECO:0000256" key="14">
    <source>
        <dbReference type="PROSITE-ProRule" id="PRU00169"/>
    </source>
</evidence>
<dbReference type="InterPro" id="IPR005467">
    <property type="entry name" value="His_kinase_dom"/>
</dbReference>
<dbReference type="PROSITE" id="PS50112">
    <property type="entry name" value="PAS"/>
    <property type="match status" value="1"/>
</dbReference>
<dbReference type="PROSITE" id="PS50113">
    <property type="entry name" value="PAC"/>
    <property type="match status" value="1"/>
</dbReference>
<dbReference type="SMART" id="SM00388">
    <property type="entry name" value="HisKA"/>
    <property type="match status" value="1"/>
</dbReference>
<dbReference type="InterPro" id="IPR036097">
    <property type="entry name" value="HisK_dim/P_sf"/>
</dbReference>
<name>A0ABU5EW32_9BACT</name>
<keyword evidence="7 16" id="KW-0812">Transmembrane</keyword>
<comment type="subcellular location">
    <subcellularLocation>
        <location evidence="2">Cell membrane</location>
        <topology evidence="2">Multi-pass membrane protein</topology>
    </subcellularLocation>
</comment>
<keyword evidence="5 14" id="KW-0597">Phosphoprotein</keyword>
<evidence type="ECO:0000256" key="13">
    <source>
        <dbReference type="ARBA" id="ARBA00023136"/>
    </source>
</evidence>
<dbReference type="InterPro" id="IPR003661">
    <property type="entry name" value="HisK_dim/P_dom"/>
</dbReference>
<feature type="transmembrane region" description="Helical" evidence="16">
    <location>
        <begin position="41"/>
        <end position="59"/>
    </location>
</feature>
<reference evidence="22" key="1">
    <citation type="journal article" date="2023" name="Mar. Drugs">
        <title>Gemmata algarum, a Novel Planctomycete Isolated from an Algal Mat, Displays Antimicrobial Activity.</title>
        <authorList>
            <person name="Kumar G."/>
            <person name="Kallscheuer N."/>
            <person name="Kashif M."/>
            <person name="Ahamad S."/>
            <person name="Jagadeeshwari U."/>
            <person name="Pannikurungottu S."/>
            <person name="Haufschild T."/>
            <person name="Kabuu M."/>
            <person name="Sasikala C."/>
            <person name="Jogler C."/>
            <person name="Ramana C."/>
        </authorList>
    </citation>
    <scope>NUCLEOTIDE SEQUENCE [LARGE SCALE GENOMIC DNA]</scope>
    <source>
        <strain evidence="22">JC673</strain>
    </source>
</reference>
<keyword evidence="11 16" id="KW-1133">Transmembrane helix</keyword>
<dbReference type="InterPro" id="IPR000014">
    <property type="entry name" value="PAS"/>
</dbReference>
<dbReference type="InterPro" id="IPR000700">
    <property type="entry name" value="PAS-assoc_C"/>
</dbReference>
<dbReference type="PROSITE" id="PS50110">
    <property type="entry name" value="RESPONSE_REGULATORY"/>
    <property type="match status" value="1"/>
</dbReference>
<dbReference type="SMART" id="SM00387">
    <property type="entry name" value="HATPase_c"/>
    <property type="match status" value="1"/>
</dbReference>
<dbReference type="Pfam" id="PF00989">
    <property type="entry name" value="PAS"/>
    <property type="match status" value="1"/>
</dbReference>
<evidence type="ECO:0000259" key="18">
    <source>
        <dbReference type="PROSITE" id="PS50110"/>
    </source>
</evidence>
<dbReference type="CDD" id="cd00130">
    <property type="entry name" value="PAS"/>
    <property type="match status" value="1"/>
</dbReference>
<dbReference type="NCBIfam" id="TIGR00229">
    <property type="entry name" value="sensory_box"/>
    <property type="match status" value="1"/>
</dbReference>
<sequence length="831" mass="87890">MPSHNATPLIRFVAGTLALALGYYLAAQVGLVLAHASCDIALVWPPAGLAVAVLFRAGTRYWPGVFLGALACQVAQFDWWVALGVSAGHAAAAVVTVRGLRGFGFDPATAGRRDLYAFLFAGLGGTTVGATNGVLWRAAGGLPASDLLTAWLIWWLGATTGLLIVGPPLLTFERPQFRRSAVRPALGLLLTTVLTCLAFTNIVDPRFRSLMVFPPFMMLLWVGMNERLRIGSLHVLILASFAIGGTSAGLGAFAHLAPLTKLLMVWALTTTSALVILAMTTTMAERERAEAALAGAAQEYQNLVDRTPAAIVRYTPEGVLTFVNETLCKLLGQPRERLLGQSVLSFIPKMPRREEVADLPVAPLTGPPNGISGMIRRSDGACLWYRWTARLIKTAAGRDEFQAVGIDLTERRQAEEERVAIQRKMEDAQRLEALGVLAGGVAHDFNNLLAGVLGHAELAVGSLPEGHPARRHLATVLSGVAQASGLTRQLLAYSGKGRFMLKTISLNDLIRQTTELLRLTLPKKVNLTLDLAPKLPPVTGDDGQLRQVLMNLLINAGEAIGDRAGAVTVTTAVHDLALEAVSGGVYSPAAPGQFVELIVSDTGCGMDDATKARLFDPFFTTKFTGRGLGMSAVLGIVRGHQGGIRVDSRVGIGTRFTVLLPVAPECAPAVLHTPPESPTPAPGAEPRRPRRAPAPEADVATPGPAVTPPPAGRGLALVADDEPTVRQVAELLLTQMGYAVITATNGAEAVSLFVEHADQIRVVLLDLMMPVMDGAEALSAIRDRSTVPVILCSGYTSEAVPEELAADSATGFLQKPYARGDLQVALTAIGA</sequence>
<keyword evidence="13 16" id="KW-0472">Membrane</keyword>
<feature type="domain" description="PAC" evidence="20">
    <location>
        <begin position="369"/>
        <end position="420"/>
    </location>
</feature>
<evidence type="ECO:0000256" key="8">
    <source>
        <dbReference type="ARBA" id="ARBA00022741"/>
    </source>
</evidence>
<dbReference type="SMART" id="SM00091">
    <property type="entry name" value="PAS"/>
    <property type="match status" value="1"/>
</dbReference>
<feature type="domain" description="Histidine kinase" evidence="17">
    <location>
        <begin position="440"/>
        <end position="664"/>
    </location>
</feature>
<dbReference type="PROSITE" id="PS50109">
    <property type="entry name" value="HIS_KIN"/>
    <property type="match status" value="1"/>
</dbReference>
<protein>
    <recommendedName>
        <fullName evidence="3">histidine kinase</fullName>
        <ecNumber evidence="3">2.7.13.3</ecNumber>
    </recommendedName>
</protein>
<dbReference type="Gene3D" id="3.30.450.20">
    <property type="entry name" value="PAS domain"/>
    <property type="match status" value="1"/>
</dbReference>
<comment type="catalytic activity">
    <reaction evidence="1">
        <text>ATP + protein L-histidine = ADP + protein N-phospho-L-histidine.</text>
        <dbReference type="EC" id="2.7.13.3"/>
    </reaction>
</comment>
<evidence type="ECO:0000259" key="20">
    <source>
        <dbReference type="PROSITE" id="PS50113"/>
    </source>
</evidence>
<organism evidence="21 22">
    <name type="scientific">Gemmata algarum</name>
    <dbReference type="NCBI Taxonomy" id="2975278"/>
    <lineage>
        <taxon>Bacteria</taxon>
        <taxon>Pseudomonadati</taxon>
        <taxon>Planctomycetota</taxon>
        <taxon>Planctomycetia</taxon>
        <taxon>Gemmatales</taxon>
        <taxon>Gemmataceae</taxon>
        <taxon>Gemmata</taxon>
    </lineage>
</organism>
<evidence type="ECO:0000256" key="11">
    <source>
        <dbReference type="ARBA" id="ARBA00022989"/>
    </source>
</evidence>
<dbReference type="EC" id="2.7.13.3" evidence="3"/>
<dbReference type="SMART" id="SM00448">
    <property type="entry name" value="REC"/>
    <property type="match status" value="1"/>
</dbReference>
<evidence type="ECO:0000313" key="22">
    <source>
        <dbReference type="Proteomes" id="UP001272242"/>
    </source>
</evidence>
<evidence type="ECO:0000256" key="7">
    <source>
        <dbReference type="ARBA" id="ARBA00022692"/>
    </source>
</evidence>
<dbReference type="InterPro" id="IPR035965">
    <property type="entry name" value="PAS-like_dom_sf"/>
</dbReference>
<dbReference type="PANTHER" id="PTHR43065:SF42">
    <property type="entry name" value="TWO-COMPONENT SENSOR PPRA"/>
    <property type="match status" value="1"/>
</dbReference>
<dbReference type="Pfam" id="PF00072">
    <property type="entry name" value="Response_reg"/>
    <property type="match status" value="1"/>
</dbReference>
<feature type="transmembrane region" description="Helical" evidence="16">
    <location>
        <begin position="182"/>
        <end position="200"/>
    </location>
</feature>
<evidence type="ECO:0000256" key="6">
    <source>
        <dbReference type="ARBA" id="ARBA00022679"/>
    </source>
</evidence>
<dbReference type="CDD" id="cd00156">
    <property type="entry name" value="REC"/>
    <property type="match status" value="1"/>
</dbReference>
<dbReference type="PANTHER" id="PTHR43065">
    <property type="entry name" value="SENSOR HISTIDINE KINASE"/>
    <property type="match status" value="1"/>
</dbReference>
<feature type="transmembrane region" description="Helical" evidence="16">
    <location>
        <begin position="235"/>
        <end position="257"/>
    </location>
</feature>
<dbReference type="CDD" id="cd00082">
    <property type="entry name" value="HisKA"/>
    <property type="match status" value="1"/>
</dbReference>
<feature type="modified residue" description="4-aspartylphosphate" evidence="14">
    <location>
        <position position="766"/>
    </location>
</feature>
<dbReference type="Pfam" id="PF02518">
    <property type="entry name" value="HATPase_c"/>
    <property type="match status" value="1"/>
</dbReference>
<feature type="transmembrane region" description="Helical" evidence="16">
    <location>
        <begin position="115"/>
        <end position="136"/>
    </location>
</feature>